<dbReference type="GO" id="GO:0009523">
    <property type="term" value="C:photosystem II"/>
    <property type="evidence" value="ECO:0000318"/>
    <property type="project" value="GO_Central"/>
</dbReference>
<dbReference type="Pfam" id="PF20167">
    <property type="entry name" value="Transposase_32"/>
    <property type="match status" value="1"/>
</dbReference>
<dbReference type="PANTHER" id="PTHR33180:SF31">
    <property type="entry name" value="POLYPROTEIN PROTEIN"/>
    <property type="match status" value="1"/>
</dbReference>
<dbReference type="EnsemblPlants" id="PGSC0003DMT400088300">
    <property type="protein sequence ID" value="PGSC0003DMT400088300"/>
    <property type="gene ID" value="PGSC0003DMG400037871"/>
</dbReference>
<dbReference type="HOGENOM" id="CLU_029307_1_3_1"/>
<name>M1DFN2_SOLTU</name>
<proteinExistence type="predicted"/>
<sequence length="296" mass="33106">MAMISPKVPVCQALKKKIESAIQKRSGRVTEPFRDAVLDRPKLQNLKMLKAKKKVCKTRRAQELIGESPTGLAITILSVVWTPTITRRPMKLGESRRVELRARARPDPSRVPATATPPASDIVPSPAPPVALLPHVVPPPRLFNILKADVLRTILEEKLLSTEGLEGRYSDVQEFYSAYGELVPNLKKKASVFRPVKSVMLRGKEVGCNSEYINTILDRGLGATEAYESLSITQSLDDLKGWLALLISDTTSRWIEVGVPIEKRDLRIATRLWFGFIRSNIMPSQNESILRHPKET</sequence>
<dbReference type="InParanoid" id="M1DFN2"/>
<protein>
    <recommendedName>
        <fullName evidence="2">Putative plant transposon protein domain-containing protein</fullName>
    </recommendedName>
</protein>
<keyword evidence="4" id="KW-1185">Reference proteome</keyword>
<dbReference type="GO" id="GO:0009579">
    <property type="term" value="C:thylakoid"/>
    <property type="evidence" value="ECO:0000318"/>
    <property type="project" value="GO_Central"/>
</dbReference>
<evidence type="ECO:0000313" key="4">
    <source>
        <dbReference type="Proteomes" id="UP000011115"/>
    </source>
</evidence>
<dbReference type="PANTHER" id="PTHR33180">
    <property type="entry name" value="PHOTOSYSTEM II CP43 REACTION CENTER PROTEIN"/>
    <property type="match status" value="1"/>
</dbReference>
<evidence type="ECO:0000256" key="1">
    <source>
        <dbReference type="SAM" id="MobiDB-lite"/>
    </source>
</evidence>
<dbReference type="InterPro" id="IPR046796">
    <property type="entry name" value="Transposase_32_dom"/>
</dbReference>
<reference evidence="3" key="2">
    <citation type="submission" date="2015-06" db="UniProtKB">
        <authorList>
            <consortium name="EnsemblPlants"/>
        </authorList>
    </citation>
    <scope>IDENTIFICATION</scope>
    <source>
        <strain evidence="3">DM1-3 516 R44</strain>
    </source>
</reference>
<dbReference type="Gramene" id="PGSC0003DMT400088300">
    <property type="protein sequence ID" value="PGSC0003DMT400088300"/>
    <property type="gene ID" value="PGSC0003DMG400037871"/>
</dbReference>
<dbReference type="PaxDb" id="4113-PGSC0003DMT400088300"/>
<organism evidence="3 4">
    <name type="scientific">Solanum tuberosum</name>
    <name type="common">Potato</name>
    <dbReference type="NCBI Taxonomy" id="4113"/>
    <lineage>
        <taxon>Eukaryota</taxon>
        <taxon>Viridiplantae</taxon>
        <taxon>Streptophyta</taxon>
        <taxon>Embryophyta</taxon>
        <taxon>Tracheophyta</taxon>
        <taxon>Spermatophyta</taxon>
        <taxon>Magnoliopsida</taxon>
        <taxon>eudicotyledons</taxon>
        <taxon>Gunneridae</taxon>
        <taxon>Pentapetalae</taxon>
        <taxon>asterids</taxon>
        <taxon>lamiids</taxon>
        <taxon>Solanales</taxon>
        <taxon>Solanaceae</taxon>
        <taxon>Solanoideae</taxon>
        <taxon>Solaneae</taxon>
        <taxon>Solanum</taxon>
    </lineage>
</organism>
<dbReference type="Proteomes" id="UP000011115">
    <property type="component" value="Unassembled WGS sequence"/>
</dbReference>
<evidence type="ECO:0000313" key="3">
    <source>
        <dbReference type="EnsemblPlants" id="PGSC0003DMT400088300"/>
    </source>
</evidence>
<reference evidence="4" key="1">
    <citation type="journal article" date="2011" name="Nature">
        <title>Genome sequence and analysis of the tuber crop potato.</title>
        <authorList>
            <consortium name="The Potato Genome Sequencing Consortium"/>
        </authorList>
    </citation>
    <scope>NUCLEOTIDE SEQUENCE [LARGE SCALE GENOMIC DNA]</scope>
    <source>
        <strain evidence="4">cv. DM1-3 516 R44</strain>
    </source>
</reference>
<dbReference type="AlphaFoldDB" id="M1DFN2"/>
<evidence type="ECO:0000259" key="2">
    <source>
        <dbReference type="Pfam" id="PF20167"/>
    </source>
</evidence>
<feature type="region of interest" description="Disordered" evidence="1">
    <location>
        <begin position="100"/>
        <end position="122"/>
    </location>
</feature>
<accession>M1DFN2</accession>
<feature type="domain" description="Putative plant transposon protein" evidence="2">
    <location>
        <begin position="172"/>
        <end position="294"/>
    </location>
</feature>